<evidence type="ECO:0000313" key="2">
    <source>
        <dbReference type="Proteomes" id="UP000659698"/>
    </source>
</evidence>
<dbReference type="RefSeq" id="WP_186639172.1">
    <property type="nucleotide sequence ID" value="NZ_JACOAF010000031.1"/>
</dbReference>
<dbReference type="Proteomes" id="UP000659698">
    <property type="component" value="Unassembled WGS sequence"/>
</dbReference>
<reference evidence="1 2" key="1">
    <citation type="journal article" date="2019" name="Int. J. Syst. Evol. Microbiol.">
        <title>Rufibacter sediminis sp. nov., isolated from freshwater lake sediment.</title>
        <authorList>
            <person name="Qu J.H."/>
            <person name="Zhang L.J."/>
            <person name="Fu Y.H."/>
            <person name="Li H.F."/>
        </authorList>
    </citation>
    <scope>NUCLEOTIDE SEQUENCE [LARGE SCALE GENOMIC DNA]</scope>
    <source>
        <strain evidence="1 2">H-1</strain>
    </source>
</reference>
<accession>A0ABR6VVN2</accession>
<evidence type="ECO:0000313" key="1">
    <source>
        <dbReference type="EMBL" id="MBC3540878.1"/>
    </source>
</evidence>
<dbReference type="EMBL" id="JACOAF010000031">
    <property type="protein sequence ID" value="MBC3540878.1"/>
    <property type="molecule type" value="Genomic_DNA"/>
</dbReference>
<proteinExistence type="predicted"/>
<protein>
    <submittedName>
        <fullName evidence="1">Uncharacterized protein</fullName>
    </submittedName>
</protein>
<sequence>MAATHSLVSSGRGTLFLLACFLFHLSGEVRGQDKLAAGFDQLIAIDSTDMVVASVQERGKSILSLREVKTLLFLNTRTRETRQLQLPAGFVIGRTFLNVAGRYEGERLVVISGTHKGWGNPEKTEWEDPSYLFISTASGQHLKQVSPAAEVLVEWVVNRHSNTLTFITRPDTNQDRKFDAKDSTKLYVYQLTTGQLAEVSAL</sequence>
<gene>
    <name evidence="1" type="ORF">H7U12_14380</name>
</gene>
<comment type="caution">
    <text evidence="1">The sequence shown here is derived from an EMBL/GenBank/DDBJ whole genome shotgun (WGS) entry which is preliminary data.</text>
</comment>
<keyword evidence="2" id="KW-1185">Reference proteome</keyword>
<name>A0ABR6VVN2_9BACT</name>
<organism evidence="1 2">
    <name type="scientific">Rufibacter sediminis</name>
    <dbReference type="NCBI Taxonomy" id="2762756"/>
    <lineage>
        <taxon>Bacteria</taxon>
        <taxon>Pseudomonadati</taxon>
        <taxon>Bacteroidota</taxon>
        <taxon>Cytophagia</taxon>
        <taxon>Cytophagales</taxon>
        <taxon>Hymenobacteraceae</taxon>
        <taxon>Rufibacter</taxon>
    </lineage>
</organism>